<keyword evidence="14" id="KW-1185">Reference proteome</keyword>
<organism evidence="13 14">
    <name type="scientific">Zygosaccharomyces bailii (strain CLIB 213 / ATCC 58445 / CBS 680 / BCRC 21525 / NBRC 1098 / NCYC 1416 / NRRL Y-2227)</name>
    <dbReference type="NCBI Taxonomy" id="1333698"/>
    <lineage>
        <taxon>Eukaryota</taxon>
        <taxon>Fungi</taxon>
        <taxon>Dikarya</taxon>
        <taxon>Ascomycota</taxon>
        <taxon>Saccharomycotina</taxon>
        <taxon>Saccharomycetes</taxon>
        <taxon>Saccharomycetales</taxon>
        <taxon>Saccharomycetaceae</taxon>
        <taxon>Zygosaccharomyces</taxon>
    </lineage>
</organism>
<evidence type="ECO:0000256" key="5">
    <source>
        <dbReference type="ARBA" id="ARBA00022692"/>
    </source>
</evidence>
<evidence type="ECO:0000256" key="8">
    <source>
        <dbReference type="ARBA" id="ARBA00023098"/>
    </source>
</evidence>
<proteinExistence type="inferred from homology"/>
<sequence length="351" mass="40566">MEETFGNSMLEQAQHLDKSCKLSNFLPTVDRPFFNISLWEHFDYIVSQVTGGRFIPSQFSFVPDKLPLSDLRSVIAAITTYYVVIFGGRALLRKAQPLKLNVLFQFHNIFLTLGSLTLLTLMIEQLVPILYKNGLYYAICDIGAWTQPMVTLYYLNYIFKFIEFIDTVFLVLKHKKLTFLHTYHHGATALLCYTQLVGTTAISWVPITLNLGVHVLMYFYYFLAARGIRVWWKEWVTRFQILQFMLDIGFIYFAVYQKFVHIFIPSFPHCGDCVGSTTATFSGCAIISSYLFLFVAFYIEVYRQKGTKKSRVIKRARGGVAAKVNEYVNVDLKKVSTPSPSPDRSFRKRRH</sequence>
<feature type="transmembrane region" description="Helical" evidence="12">
    <location>
        <begin position="104"/>
        <end position="123"/>
    </location>
</feature>
<evidence type="ECO:0000256" key="7">
    <source>
        <dbReference type="ARBA" id="ARBA00022989"/>
    </source>
</evidence>
<dbReference type="GO" id="GO:0019367">
    <property type="term" value="P:fatty acid elongation, saturated fatty acid"/>
    <property type="evidence" value="ECO:0007669"/>
    <property type="project" value="TreeGrafter"/>
</dbReference>
<comment type="similarity">
    <text evidence="2 12">Belongs to the ELO family.</text>
</comment>
<keyword evidence="7 12" id="KW-1133">Transmembrane helix</keyword>
<protein>
    <recommendedName>
        <fullName evidence="12">Elongation of fatty acids protein</fullName>
        <ecNumber evidence="12">2.3.1.-</ecNumber>
    </recommendedName>
</protein>
<dbReference type="GO" id="GO:0005789">
    <property type="term" value="C:endoplasmic reticulum membrane"/>
    <property type="evidence" value="ECO:0007669"/>
    <property type="project" value="TreeGrafter"/>
</dbReference>
<dbReference type="EMBL" id="HG316457">
    <property type="protein sequence ID" value="CDF89700.1"/>
    <property type="molecule type" value="Genomic_DNA"/>
</dbReference>
<dbReference type="EC" id="2.3.1.-" evidence="12"/>
<dbReference type="GO" id="GO:0034625">
    <property type="term" value="P:fatty acid elongation, monounsaturated fatty acid"/>
    <property type="evidence" value="ECO:0007669"/>
    <property type="project" value="TreeGrafter"/>
</dbReference>
<keyword evidence="4 12" id="KW-0808">Transferase</keyword>
<evidence type="ECO:0000313" key="14">
    <source>
        <dbReference type="Proteomes" id="UP000019375"/>
    </source>
</evidence>
<dbReference type="AlphaFoldDB" id="A0A8J2T7Z6"/>
<keyword evidence="9 12" id="KW-0472">Membrane</keyword>
<gene>
    <name evidence="13" type="ORF">BN860_10572g</name>
</gene>
<accession>A0A8J2T7Z6</accession>
<feature type="transmembrane region" description="Helical" evidence="12">
    <location>
        <begin position="279"/>
        <end position="301"/>
    </location>
</feature>
<dbReference type="PANTHER" id="PTHR11157">
    <property type="entry name" value="FATTY ACID ACYL TRANSFERASE-RELATED"/>
    <property type="match status" value="1"/>
</dbReference>
<evidence type="ECO:0000256" key="3">
    <source>
        <dbReference type="ARBA" id="ARBA00022516"/>
    </source>
</evidence>
<dbReference type="InterPro" id="IPR002076">
    <property type="entry name" value="ELO_fam"/>
</dbReference>
<evidence type="ECO:0000256" key="10">
    <source>
        <dbReference type="ARBA" id="ARBA00023160"/>
    </source>
</evidence>
<keyword evidence="5 12" id="KW-0812">Transmembrane</keyword>
<feature type="transmembrane region" description="Helical" evidence="12">
    <location>
        <begin position="244"/>
        <end position="267"/>
    </location>
</feature>
<dbReference type="PROSITE" id="PS01188">
    <property type="entry name" value="ELO"/>
    <property type="match status" value="1"/>
</dbReference>
<comment type="catalytic activity">
    <reaction evidence="12">
        <text>an acyl-CoA + malonyl-CoA + H(+) = a 3-oxoacyl-CoA + CO2 + CoA</text>
        <dbReference type="Rhea" id="RHEA:50252"/>
        <dbReference type="ChEBI" id="CHEBI:15378"/>
        <dbReference type="ChEBI" id="CHEBI:16526"/>
        <dbReference type="ChEBI" id="CHEBI:57287"/>
        <dbReference type="ChEBI" id="CHEBI:57384"/>
        <dbReference type="ChEBI" id="CHEBI:58342"/>
        <dbReference type="ChEBI" id="CHEBI:90726"/>
    </reaction>
    <physiologicalReaction direction="left-to-right" evidence="12">
        <dbReference type="Rhea" id="RHEA:50253"/>
    </physiologicalReaction>
</comment>
<dbReference type="Pfam" id="PF01151">
    <property type="entry name" value="ELO"/>
    <property type="match status" value="1"/>
</dbReference>
<reference evidence="14" key="1">
    <citation type="journal article" date="2013" name="Genome Announc.">
        <title>Genome sequence of the food spoilage yeast Zygosaccharomyces bailii CLIB 213(T).</title>
        <authorList>
            <person name="Galeote V."/>
            <person name="Bigey F."/>
            <person name="Devillers H."/>
            <person name="Neuveglise C."/>
            <person name="Dequin S."/>
        </authorList>
    </citation>
    <scope>NUCLEOTIDE SEQUENCE [LARGE SCALE GENOMIC DNA]</scope>
    <source>
        <strain evidence="14">CLIB 213 / ATCC 58445 / CBS 680 / CCRC 21525 / NBRC 1098 / NCYC 1416 / NRRL Y-2227</strain>
    </source>
</reference>
<evidence type="ECO:0000256" key="2">
    <source>
        <dbReference type="ARBA" id="ARBA00007263"/>
    </source>
</evidence>
<dbReference type="GO" id="GO:0034626">
    <property type="term" value="P:fatty acid elongation, polyunsaturated fatty acid"/>
    <property type="evidence" value="ECO:0007669"/>
    <property type="project" value="TreeGrafter"/>
</dbReference>
<feature type="transmembrane region" description="Helical" evidence="12">
    <location>
        <begin position="202"/>
        <end position="223"/>
    </location>
</feature>
<dbReference type="GO" id="GO:0030148">
    <property type="term" value="P:sphingolipid biosynthetic process"/>
    <property type="evidence" value="ECO:0007669"/>
    <property type="project" value="TreeGrafter"/>
</dbReference>
<feature type="transmembrane region" description="Helical" evidence="12">
    <location>
        <begin position="71"/>
        <end position="92"/>
    </location>
</feature>
<keyword evidence="10 12" id="KW-0275">Fatty acid biosynthesis</keyword>
<keyword evidence="3 12" id="KW-0444">Lipid biosynthesis</keyword>
<evidence type="ECO:0000256" key="9">
    <source>
        <dbReference type="ARBA" id="ARBA00023136"/>
    </source>
</evidence>
<dbReference type="GO" id="GO:0042761">
    <property type="term" value="P:very long-chain fatty acid biosynthetic process"/>
    <property type="evidence" value="ECO:0007669"/>
    <property type="project" value="TreeGrafter"/>
</dbReference>
<name>A0A8J2T7Z6_ZYGB2</name>
<evidence type="ECO:0000313" key="13">
    <source>
        <dbReference type="EMBL" id="CDF89700.1"/>
    </source>
</evidence>
<dbReference type="InterPro" id="IPR030457">
    <property type="entry name" value="ELO_CS"/>
</dbReference>
<evidence type="ECO:0000256" key="11">
    <source>
        <dbReference type="ARBA" id="ARBA00047375"/>
    </source>
</evidence>
<dbReference type="Proteomes" id="UP000019375">
    <property type="component" value="Unassembled WGS sequence"/>
</dbReference>
<keyword evidence="8 12" id="KW-0443">Lipid metabolism</keyword>
<dbReference type="OrthoDB" id="434092at2759"/>
<dbReference type="GO" id="GO:0009922">
    <property type="term" value="F:fatty acid elongase activity"/>
    <property type="evidence" value="ECO:0007669"/>
    <property type="project" value="UniProtKB-EC"/>
</dbReference>
<evidence type="ECO:0000256" key="6">
    <source>
        <dbReference type="ARBA" id="ARBA00022832"/>
    </source>
</evidence>
<comment type="subcellular location">
    <subcellularLocation>
        <location evidence="1">Membrane</location>
        <topology evidence="1">Multi-pass membrane protein</topology>
    </subcellularLocation>
</comment>
<evidence type="ECO:0000256" key="12">
    <source>
        <dbReference type="RuleBase" id="RU361115"/>
    </source>
</evidence>
<comment type="catalytic activity">
    <reaction evidence="11">
        <text>a very-long-chain acyl-CoA + malonyl-CoA + H(+) = a very-long-chain 3-oxoacyl-CoA + CO2 + CoA</text>
        <dbReference type="Rhea" id="RHEA:32727"/>
        <dbReference type="ChEBI" id="CHEBI:15378"/>
        <dbReference type="ChEBI" id="CHEBI:16526"/>
        <dbReference type="ChEBI" id="CHEBI:57287"/>
        <dbReference type="ChEBI" id="CHEBI:57384"/>
        <dbReference type="ChEBI" id="CHEBI:90725"/>
        <dbReference type="ChEBI" id="CHEBI:90736"/>
        <dbReference type="EC" id="2.3.1.199"/>
    </reaction>
</comment>
<keyword evidence="6 12" id="KW-0276">Fatty acid metabolism</keyword>
<dbReference type="PANTHER" id="PTHR11157:SF134">
    <property type="entry name" value="ELONGATION OF FATTY ACIDS PROTEIN 1-RELATED"/>
    <property type="match status" value="1"/>
</dbReference>
<evidence type="ECO:0000256" key="4">
    <source>
        <dbReference type="ARBA" id="ARBA00022679"/>
    </source>
</evidence>
<evidence type="ECO:0000256" key="1">
    <source>
        <dbReference type="ARBA" id="ARBA00004141"/>
    </source>
</evidence>